<gene>
    <name evidence="2" type="ORF">THASP1DRAFT_18808</name>
</gene>
<dbReference type="InterPro" id="IPR011990">
    <property type="entry name" value="TPR-like_helical_dom_sf"/>
</dbReference>
<evidence type="ECO:0000256" key="1">
    <source>
        <dbReference type="ARBA" id="ARBA00022737"/>
    </source>
</evidence>
<feature type="non-terminal residue" evidence="2">
    <location>
        <position position="286"/>
    </location>
</feature>
<sequence length="286" mass="31790">MPVSGTPSNDPRKRLLDDSFSIVDRLCKANNGEAIFIKGTWSEEGKMGVTRDADRALKYYQRSAKLGYSKASYKIGRRYENDPNRAMQFYQRAAALGDPSANYRLGTVYLKGELKQKPNASQALKYLKRAATAPEPSCKAALLLAELRADRHADMRIDPMDRDPREATHMYHIAAELGSVVAQRELGRAYEDGLLTCPRDPAQSASWFQRAADSGDAVSALAMSAWCLKGVPGRFDRDDRAAFEWCRKAVEQGLADAEYAFGYYHESGIGVQTDQTVAVAWFRKAA</sequence>
<dbReference type="Proteomes" id="UP000271241">
    <property type="component" value="Unassembled WGS sequence"/>
</dbReference>
<keyword evidence="1" id="KW-0677">Repeat</keyword>
<dbReference type="SUPFAM" id="SSF81901">
    <property type="entry name" value="HCP-like"/>
    <property type="match status" value="2"/>
</dbReference>
<evidence type="ECO:0000313" key="3">
    <source>
        <dbReference type="Proteomes" id="UP000271241"/>
    </source>
</evidence>
<accession>A0A4P9XK56</accession>
<organism evidence="2 3">
    <name type="scientific">Thamnocephalis sphaerospora</name>
    <dbReference type="NCBI Taxonomy" id="78915"/>
    <lineage>
        <taxon>Eukaryota</taxon>
        <taxon>Fungi</taxon>
        <taxon>Fungi incertae sedis</taxon>
        <taxon>Zoopagomycota</taxon>
        <taxon>Zoopagomycotina</taxon>
        <taxon>Zoopagomycetes</taxon>
        <taxon>Zoopagales</taxon>
        <taxon>Sigmoideomycetaceae</taxon>
        <taxon>Thamnocephalis</taxon>
    </lineage>
</organism>
<keyword evidence="3" id="KW-1185">Reference proteome</keyword>
<dbReference type="AlphaFoldDB" id="A0A4P9XK56"/>
<dbReference type="STRING" id="78915.A0A4P9XK56"/>
<name>A0A4P9XK56_9FUNG</name>
<dbReference type="PANTHER" id="PTHR46430:SF2">
    <property type="entry name" value="CHITIN SYNTHASE REGULATORY FACTOR 4"/>
    <property type="match status" value="1"/>
</dbReference>
<protein>
    <recommendedName>
        <fullName evidence="4">HCP-like protein</fullName>
    </recommendedName>
</protein>
<dbReference type="Pfam" id="PF08238">
    <property type="entry name" value="Sel1"/>
    <property type="match status" value="7"/>
</dbReference>
<dbReference type="InterPro" id="IPR051726">
    <property type="entry name" value="Chitin_Synth_Reg"/>
</dbReference>
<dbReference type="Gene3D" id="1.25.40.10">
    <property type="entry name" value="Tetratricopeptide repeat domain"/>
    <property type="match status" value="3"/>
</dbReference>
<evidence type="ECO:0000313" key="2">
    <source>
        <dbReference type="EMBL" id="RKP06177.1"/>
    </source>
</evidence>
<dbReference type="InterPro" id="IPR006597">
    <property type="entry name" value="Sel1-like"/>
</dbReference>
<dbReference type="EMBL" id="KZ992937">
    <property type="protein sequence ID" value="RKP06177.1"/>
    <property type="molecule type" value="Genomic_DNA"/>
</dbReference>
<dbReference type="OrthoDB" id="272077at2759"/>
<dbReference type="SMART" id="SM00671">
    <property type="entry name" value="SEL1"/>
    <property type="match status" value="7"/>
</dbReference>
<reference evidence="3" key="1">
    <citation type="journal article" date="2018" name="Nat. Microbiol.">
        <title>Leveraging single-cell genomics to expand the fungal tree of life.</title>
        <authorList>
            <person name="Ahrendt S.R."/>
            <person name="Quandt C.A."/>
            <person name="Ciobanu D."/>
            <person name="Clum A."/>
            <person name="Salamov A."/>
            <person name="Andreopoulos B."/>
            <person name="Cheng J.F."/>
            <person name="Woyke T."/>
            <person name="Pelin A."/>
            <person name="Henrissat B."/>
            <person name="Reynolds N.K."/>
            <person name="Benny G.L."/>
            <person name="Smith M.E."/>
            <person name="James T.Y."/>
            <person name="Grigoriev I.V."/>
        </authorList>
    </citation>
    <scope>NUCLEOTIDE SEQUENCE [LARGE SCALE GENOMIC DNA]</scope>
    <source>
        <strain evidence="3">RSA 1356</strain>
    </source>
</reference>
<dbReference type="PANTHER" id="PTHR46430">
    <property type="entry name" value="PROTEIN SKT5-RELATED"/>
    <property type="match status" value="1"/>
</dbReference>
<evidence type="ECO:0008006" key="4">
    <source>
        <dbReference type="Google" id="ProtNLM"/>
    </source>
</evidence>
<proteinExistence type="predicted"/>